<protein>
    <submittedName>
        <fullName evidence="2">Uncharacterized protein</fullName>
    </submittedName>
</protein>
<sequence>MENTKSSHDYTNHSNEAIYPTKGPARSTGWEAEQHHASGRNAVHLPLTRIFQPYEYWQHTALDEAENDAYVSSASEPDPPKSGWPTAPPVAIASWLRGWAIRGLVYFRVL</sequence>
<feature type="compositionally biased region" description="Basic and acidic residues" evidence="1">
    <location>
        <begin position="1"/>
        <end position="11"/>
    </location>
</feature>
<evidence type="ECO:0000313" key="3">
    <source>
        <dbReference type="Proteomes" id="UP000199548"/>
    </source>
</evidence>
<proteinExistence type="predicted"/>
<name>A0A1I3KXU0_9BURK</name>
<dbReference type="EMBL" id="FOQU01000004">
    <property type="protein sequence ID" value="SFI77148.1"/>
    <property type="molecule type" value="Genomic_DNA"/>
</dbReference>
<feature type="region of interest" description="Disordered" evidence="1">
    <location>
        <begin position="1"/>
        <end position="37"/>
    </location>
</feature>
<dbReference type="Proteomes" id="UP000199548">
    <property type="component" value="Unassembled WGS sequence"/>
</dbReference>
<gene>
    <name evidence="2" type="ORF">SAMN05192543_104161</name>
</gene>
<organism evidence="2 3">
    <name type="scientific">Paraburkholderia megapolitana</name>
    <dbReference type="NCBI Taxonomy" id="420953"/>
    <lineage>
        <taxon>Bacteria</taxon>
        <taxon>Pseudomonadati</taxon>
        <taxon>Pseudomonadota</taxon>
        <taxon>Betaproteobacteria</taxon>
        <taxon>Burkholderiales</taxon>
        <taxon>Burkholderiaceae</taxon>
        <taxon>Paraburkholderia</taxon>
    </lineage>
</organism>
<evidence type="ECO:0000313" key="2">
    <source>
        <dbReference type="EMBL" id="SFI77148.1"/>
    </source>
</evidence>
<accession>A0A1I3KXU0</accession>
<keyword evidence="3" id="KW-1185">Reference proteome</keyword>
<evidence type="ECO:0000256" key="1">
    <source>
        <dbReference type="SAM" id="MobiDB-lite"/>
    </source>
</evidence>
<reference evidence="2 3" key="1">
    <citation type="submission" date="2016-10" db="EMBL/GenBank/DDBJ databases">
        <authorList>
            <person name="de Groot N.N."/>
        </authorList>
    </citation>
    <scope>NUCLEOTIDE SEQUENCE [LARGE SCALE GENOMIC DNA]</scope>
    <source>
        <strain evidence="2 3">LMG 23650</strain>
    </source>
</reference>
<dbReference type="AlphaFoldDB" id="A0A1I3KXU0"/>